<proteinExistence type="predicted"/>
<sequence length="98" mass="10922">MIKFSVDLRHCCLGLRISCVSYCTVGWPCRPWCTFLVAGEESGGFEACWPPGAHGQGSHGSMTTGKFMLKCIVLLVLNMEDSRDLNFFNCLNFLYECA</sequence>
<evidence type="ECO:0000313" key="1">
    <source>
        <dbReference type="EMBL" id="JAH04081.1"/>
    </source>
</evidence>
<dbReference type="AlphaFoldDB" id="A0A0E9PHI0"/>
<reference evidence="1" key="2">
    <citation type="journal article" date="2015" name="Fish Shellfish Immunol.">
        <title>Early steps in the European eel (Anguilla anguilla)-Vibrio vulnificus interaction in the gills: Role of the RtxA13 toxin.</title>
        <authorList>
            <person name="Callol A."/>
            <person name="Pajuelo D."/>
            <person name="Ebbesson L."/>
            <person name="Teles M."/>
            <person name="MacKenzie S."/>
            <person name="Amaro C."/>
        </authorList>
    </citation>
    <scope>NUCLEOTIDE SEQUENCE</scope>
</reference>
<reference evidence="1" key="1">
    <citation type="submission" date="2014-11" db="EMBL/GenBank/DDBJ databases">
        <authorList>
            <person name="Amaro Gonzalez C."/>
        </authorList>
    </citation>
    <scope>NUCLEOTIDE SEQUENCE</scope>
</reference>
<accession>A0A0E9PHI0</accession>
<protein>
    <submittedName>
        <fullName evidence="1">Uncharacterized protein</fullName>
    </submittedName>
</protein>
<name>A0A0E9PHI0_ANGAN</name>
<dbReference type="EMBL" id="GBXM01104496">
    <property type="protein sequence ID" value="JAH04081.1"/>
    <property type="molecule type" value="Transcribed_RNA"/>
</dbReference>
<organism evidence="1">
    <name type="scientific">Anguilla anguilla</name>
    <name type="common">European freshwater eel</name>
    <name type="synonym">Muraena anguilla</name>
    <dbReference type="NCBI Taxonomy" id="7936"/>
    <lineage>
        <taxon>Eukaryota</taxon>
        <taxon>Metazoa</taxon>
        <taxon>Chordata</taxon>
        <taxon>Craniata</taxon>
        <taxon>Vertebrata</taxon>
        <taxon>Euteleostomi</taxon>
        <taxon>Actinopterygii</taxon>
        <taxon>Neopterygii</taxon>
        <taxon>Teleostei</taxon>
        <taxon>Anguilliformes</taxon>
        <taxon>Anguillidae</taxon>
        <taxon>Anguilla</taxon>
    </lineage>
</organism>